<protein>
    <submittedName>
        <fullName evidence="2">Uncharacterized protein LOC108263016</fullName>
    </submittedName>
</protein>
<reference evidence="1" key="1">
    <citation type="journal article" date="2016" name="Nat. Commun.">
        <title>The channel catfish genome sequence provides insights into the evolution of scale formation in teleosts.</title>
        <authorList>
            <person name="Liu Z."/>
            <person name="Liu S."/>
            <person name="Yao J."/>
            <person name="Bao L."/>
            <person name="Zhang J."/>
            <person name="Li Y."/>
            <person name="Jiang C."/>
            <person name="Sun L."/>
            <person name="Wang R."/>
            <person name="Zhang Y."/>
            <person name="Zhou T."/>
            <person name="Zeng Q."/>
            <person name="Fu Q."/>
            <person name="Gao S."/>
            <person name="Li N."/>
            <person name="Koren S."/>
            <person name="Jiang Y."/>
            <person name="Zimin A."/>
            <person name="Xu P."/>
            <person name="Phillippy A.M."/>
            <person name="Geng X."/>
            <person name="Song L."/>
            <person name="Sun F."/>
            <person name="Li C."/>
            <person name="Wang X."/>
            <person name="Chen A."/>
            <person name="Jin Y."/>
            <person name="Yuan Z."/>
            <person name="Yang Y."/>
            <person name="Tan S."/>
            <person name="Peatman E."/>
            <person name="Lu J."/>
            <person name="Qin Z."/>
            <person name="Dunham R."/>
            <person name="Li Z."/>
            <person name="Sonstegard T."/>
            <person name="Feng J."/>
            <person name="Danzmann R.G."/>
            <person name="Schroeder S."/>
            <person name="Scheffler B."/>
            <person name="Duke M.V."/>
            <person name="Ballard L."/>
            <person name="Kucuktas H."/>
            <person name="Kaltenboeck L."/>
            <person name="Liu H."/>
            <person name="Armbruster J."/>
            <person name="Xie Y."/>
            <person name="Kirby M.L."/>
            <person name="Tian Y."/>
            <person name="Flanagan M.E."/>
            <person name="Mu W."/>
            <person name="Waldbieser G.C."/>
        </authorList>
    </citation>
    <scope>NUCLEOTIDE SEQUENCE [LARGE SCALE GENOMIC DNA]</scope>
    <source>
        <strain evidence="1">SDA103</strain>
    </source>
</reference>
<name>A0A2D0QMD8_ICTPU</name>
<dbReference type="STRING" id="7998.ENSIPUP00000003806"/>
<dbReference type="RefSeq" id="XP_017318881.1">
    <property type="nucleotide sequence ID" value="XM_017463392.3"/>
</dbReference>
<dbReference type="PANTHER" id="PTHR38706">
    <property type="entry name" value="SI:CH211-198C19.1-RELATED"/>
    <property type="match status" value="1"/>
</dbReference>
<evidence type="ECO:0000313" key="2">
    <source>
        <dbReference type="RefSeq" id="XP_017318881.1"/>
    </source>
</evidence>
<organism evidence="1 2">
    <name type="scientific">Ictalurus punctatus</name>
    <name type="common">Channel catfish</name>
    <name type="synonym">Silurus punctatus</name>
    <dbReference type="NCBI Taxonomy" id="7998"/>
    <lineage>
        <taxon>Eukaryota</taxon>
        <taxon>Metazoa</taxon>
        <taxon>Chordata</taxon>
        <taxon>Craniata</taxon>
        <taxon>Vertebrata</taxon>
        <taxon>Euteleostomi</taxon>
        <taxon>Actinopterygii</taxon>
        <taxon>Neopterygii</taxon>
        <taxon>Teleostei</taxon>
        <taxon>Ostariophysi</taxon>
        <taxon>Siluriformes</taxon>
        <taxon>Ictaluridae</taxon>
        <taxon>Ictalurus</taxon>
    </lineage>
</organism>
<accession>A0A2D0QMD8</accession>
<keyword evidence="1" id="KW-1185">Reference proteome</keyword>
<dbReference type="AlphaFoldDB" id="A0A2D0QMD8"/>
<dbReference type="PANTHER" id="PTHR38706:SF2">
    <property type="match status" value="1"/>
</dbReference>
<proteinExistence type="predicted"/>
<sequence>MPRVRTLNELSKLQECGFGTPWPRHGLKLLYWFVDKYLEFDDDNEMCWRYNPTKRNFGFHPFENRCDGNVQLLPNIVLPYYEVGNLSKPKAHMLPKYVRKDYTGQHDDSNTDRIIVSIDGAHFDRVYVTEHLGESDYNQHGTYRISKSLIKIIQRYTRSEFLSAMGI</sequence>
<dbReference type="KEGG" id="ipu:108263016"/>
<reference evidence="2" key="2">
    <citation type="submission" date="2025-08" db="UniProtKB">
        <authorList>
            <consortium name="RefSeq"/>
        </authorList>
    </citation>
    <scope>IDENTIFICATION</scope>
    <source>
        <tissue evidence="2">Blood</tissue>
    </source>
</reference>
<dbReference type="GeneID" id="108263016"/>
<dbReference type="Proteomes" id="UP000221080">
    <property type="component" value="Chromosome 3"/>
</dbReference>
<evidence type="ECO:0000313" key="1">
    <source>
        <dbReference type="Proteomes" id="UP000221080"/>
    </source>
</evidence>
<dbReference type="OrthoDB" id="8961033at2759"/>
<gene>
    <name evidence="2" type="primary">LOC108263016</name>
</gene>